<evidence type="ECO:0000313" key="7">
    <source>
        <dbReference type="EMBL" id="CDO68215.1"/>
    </source>
</evidence>
<organism evidence="7 8">
    <name type="scientific">Pycnoporus cinnabarinus</name>
    <name type="common">Cinnabar-red polypore</name>
    <name type="synonym">Trametes cinnabarina</name>
    <dbReference type="NCBI Taxonomy" id="5643"/>
    <lineage>
        <taxon>Eukaryota</taxon>
        <taxon>Fungi</taxon>
        <taxon>Dikarya</taxon>
        <taxon>Basidiomycota</taxon>
        <taxon>Agaricomycotina</taxon>
        <taxon>Agaricomycetes</taxon>
        <taxon>Polyporales</taxon>
        <taxon>Polyporaceae</taxon>
        <taxon>Trametes</taxon>
    </lineage>
</organism>
<keyword evidence="4 6" id="KW-0964">Secreted</keyword>
<evidence type="ECO:0000256" key="5">
    <source>
        <dbReference type="ARBA" id="ARBA00023157"/>
    </source>
</evidence>
<comment type="subcellular location">
    <subcellularLocation>
        <location evidence="1 6">Secreted</location>
        <location evidence="1 6">Cell wall</location>
    </subcellularLocation>
</comment>
<evidence type="ECO:0000256" key="3">
    <source>
        <dbReference type="ARBA" id="ARBA00022512"/>
    </source>
</evidence>
<dbReference type="OMA" id="VIDCSPI"/>
<feature type="signal peptide" evidence="6">
    <location>
        <begin position="1"/>
        <end position="21"/>
    </location>
</feature>
<dbReference type="Proteomes" id="UP000029665">
    <property type="component" value="Unassembled WGS sequence"/>
</dbReference>
<evidence type="ECO:0000256" key="2">
    <source>
        <dbReference type="ARBA" id="ARBA00010446"/>
    </source>
</evidence>
<dbReference type="OrthoDB" id="4225815at2759"/>
<dbReference type="EMBL" id="CCBP010000007">
    <property type="protein sequence ID" value="CDO68215.1"/>
    <property type="molecule type" value="Genomic_DNA"/>
</dbReference>
<evidence type="ECO:0000256" key="1">
    <source>
        <dbReference type="ARBA" id="ARBA00004191"/>
    </source>
</evidence>
<protein>
    <recommendedName>
        <fullName evidence="6">Hydrophobin</fullName>
    </recommendedName>
</protein>
<dbReference type="AlphaFoldDB" id="A0A060S1P5"/>
<keyword evidence="6" id="KW-0732">Signal</keyword>
<sequence>MFAKLTAAFTAFTALAILAVATPAPNSTPTAPAGGSSGSCSTGALQCCQSVESANSAAVAPILAALGVVLQDLSIPVGLSCSGITGVGVGGSDSCSANAVCCENNSFGGLISLGCLPASL</sequence>
<name>A0A060S1P5_PYCCI</name>
<proteinExistence type="inferred from homology"/>
<comment type="similarity">
    <text evidence="2 6">Belongs to the fungal hydrophobin family.</text>
</comment>
<feature type="chain" id="PRO_5013988455" description="Hydrophobin" evidence="6">
    <location>
        <begin position="22"/>
        <end position="120"/>
    </location>
</feature>
<comment type="caution">
    <text evidence="7">The sequence shown here is derived from an EMBL/GenBank/DDBJ whole genome shotgun (WGS) entry which is preliminary data.</text>
</comment>
<dbReference type="STRING" id="5643.A0A060S1P5"/>
<gene>
    <name evidence="7" type="ORF">BN946_scf184913.g5</name>
</gene>
<evidence type="ECO:0000256" key="4">
    <source>
        <dbReference type="ARBA" id="ARBA00022525"/>
    </source>
</evidence>
<accession>A0A060S1P5</accession>
<keyword evidence="8" id="KW-1185">Reference proteome</keyword>
<dbReference type="GO" id="GO:0005199">
    <property type="term" value="F:structural constituent of cell wall"/>
    <property type="evidence" value="ECO:0007669"/>
    <property type="project" value="InterPro"/>
</dbReference>
<dbReference type="InterPro" id="IPR001338">
    <property type="entry name" value="Class_I_Hydrophobin"/>
</dbReference>
<evidence type="ECO:0000313" key="8">
    <source>
        <dbReference type="Proteomes" id="UP000029665"/>
    </source>
</evidence>
<keyword evidence="5 6" id="KW-1015">Disulfide bond</keyword>
<dbReference type="SMART" id="SM00075">
    <property type="entry name" value="HYDRO"/>
    <property type="match status" value="1"/>
</dbReference>
<keyword evidence="3 6" id="KW-0134">Cell wall</keyword>
<dbReference type="HOGENOM" id="CLU_105134_2_0_1"/>
<evidence type="ECO:0000256" key="6">
    <source>
        <dbReference type="RuleBase" id="RU365009"/>
    </source>
</evidence>
<reference evidence="7" key="1">
    <citation type="submission" date="2014-01" db="EMBL/GenBank/DDBJ databases">
        <title>The genome of the white-rot fungus Pycnoporus cinnabarinus: a basidiomycete model with a versatile arsenal for lignocellulosic biomass breakdown.</title>
        <authorList>
            <person name="Levasseur A."/>
            <person name="Lomascolo A."/>
            <person name="Ruiz-Duenas F.J."/>
            <person name="Uzan E."/>
            <person name="Piumi F."/>
            <person name="Kues U."/>
            <person name="Ram A.F.J."/>
            <person name="Murat C."/>
            <person name="Haon M."/>
            <person name="Benoit I."/>
            <person name="Arfi Y."/>
            <person name="Chevret D."/>
            <person name="Drula E."/>
            <person name="Kwon M.J."/>
            <person name="Gouret P."/>
            <person name="Lesage-Meessen L."/>
            <person name="Lombard V."/>
            <person name="Mariette J."/>
            <person name="Noirot C."/>
            <person name="Park J."/>
            <person name="Patyshakuliyeva A."/>
            <person name="Wieneger R.A.B."/>
            <person name="Wosten H.A.B."/>
            <person name="Martin F."/>
            <person name="Coutinho P.M."/>
            <person name="de Vries R."/>
            <person name="Martinez A.T."/>
            <person name="Klopp C."/>
            <person name="Pontarotti P."/>
            <person name="Henrissat B."/>
            <person name="Record E."/>
        </authorList>
    </citation>
    <scope>NUCLEOTIDE SEQUENCE [LARGE SCALE GENOMIC DNA]</scope>
    <source>
        <strain evidence="7">BRFM137</strain>
    </source>
</reference>
<dbReference type="Pfam" id="PF01185">
    <property type="entry name" value="Hydrophobin"/>
    <property type="match status" value="1"/>
</dbReference>
<dbReference type="GO" id="GO:0009277">
    <property type="term" value="C:fungal-type cell wall"/>
    <property type="evidence" value="ECO:0007669"/>
    <property type="project" value="InterPro"/>
</dbReference>
<dbReference type="CDD" id="cd23507">
    <property type="entry name" value="hydrophobin_I"/>
    <property type="match status" value="1"/>
</dbReference>